<organism evidence="1 2">
    <name type="scientific">Henriciella mobilis</name>
    <dbReference type="NCBI Taxonomy" id="2305467"/>
    <lineage>
        <taxon>Bacteria</taxon>
        <taxon>Pseudomonadati</taxon>
        <taxon>Pseudomonadota</taxon>
        <taxon>Alphaproteobacteria</taxon>
        <taxon>Hyphomonadales</taxon>
        <taxon>Hyphomonadaceae</taxon>
        <taxon>Henriciella</taxon>
    </lineage>
</organism>
<comment type="caution">
    <text evidence="1">The sequence shown here is derived from an EMBL/GenBank/DDBJ whole genome shotgun (WGS) entry which is preliminary data.</text>
</comment>
<dbReference type="AlphaFoldDB" id="A0A399RA41"/>
<gene>
    <name evidence="1" type="ORF">D1223_17980</name>
</gene>
<accession>A0A399RA41</accession>
<keyword evidence="2" id="KW-1185">Reference proteome</keyword>
<dbReference type="Proteomes" id="UP000266385">
    <property type="component" value="Unassembled WGS sequence"/>
</dbReference>
<evidence type="ECO:0000313" key="1">
    <source>
        <dbReference type="EMBL" id="RIJ26827.1"/>
    </source>
</evidence>
<evidence type="ECO:0000313" key="2">
    <source>
        <dbReference type="Proteomes" id="UP000266385"/>
    </source>
</evidence>
<name>A0A399RA41_9PROT</name>
<dbReference type="EMBL" id="QWFX01000016">
    <property type="protein sequence ID" value="RIJ26827.1"/>
    <property type="molecule type" value="Genomic_DNA"/>
</dbReference>
<protein>
    <submittedName>
        <fullName evidence="1">Uncharacterized protein</fullName>
    </submittedName>
</protein>
<sequence length="101" mass="10224">MKPGARYKSAVCSTELVIIRVPPLPAGELSCGGVSMVPLGEDVSGGESLSVPQPGHAAVGKRYVDPDSGLEVLCSKAGFGALAYEGRALSLKSAKPLPASD</sequence>
<reference evidence="1 2" key="1">
    <citation type="submission" date="2018-08" db="EMBL/GenBank/DDBJ databases">
        <title>Henriciella mobilis sp. nov., isolated from seawater.</title>
        <authorList>
            <person name="Cheng H."/>
            <person name="Wu Y.-H."/>
            <person name="Xu X.-W."/>
            <person name="Guo L.-L."/>
        </authorList>
    </citation>
    <scope>NUCLEOTIDE SEQUENCE [LARGE SCALE GENOMIC DNA]</scope>
    <source>
        <strain evidence="1 2">JN25</strain>
    </source>
</reference>
<proteinExistence type="predicted"/>